<dbReference type="InterPro" id="IPR013162">
    <property type="entry name" value="CD80_C2-set"/>
</dbReference>
<dbReference type="InterPro" id="IPR007110">
    <property type="entry name" value="Ig-like_dom"/>
</dbReference>
<dbReference type="InterPro" id="IPR013783">
    <property type="entry name" value="Ig-like_fold"/>
</dbReference>
<organism evidence="8 9">
    <name type="scientific">Amblyomma americanum</name>
    <name type="common">Lone star tick</name>
    <dbReference type="NCBI Taxonomy" id="6943"/>
    <lineage>
        <taxon>Eukaryota</taxon>
        <taxon>Metazoa</taxon>
        <taxon>Ecdysozoa</taxon>
        <taxon>Arthropoda</taxon>
        <taxon>Chelicerata</taxon>
        <taxon>Arachnida</taxon>
        <taxon>Acari</taxon>
        <taxon>Parasitiformes</taxon>
        <taxon>Ixodida</taxon>
        <taxon>Ixodoidea</taxon>
        <taxon>Ixodidae</taxon>
        <taxon>Amblyomminae</taxon>
        <taxon>Amblyomma</taxon>
    </lineage>
</organism>
<keyword evidence="2 5" id="KW-0472">Membrane</keyword>
<dbReference type="Pfam" id="PF08205">
    <property type="entry name" value="C2-set_2"/>
    <property type="match status" value="1"/>
</dbReference>
<dbReference type="GO" id="GO:0016020">
    <property type="term" value="C:membrane"/>
    <property type="evidence" value="ECO:0007669"/>
    <property type="project" value="UniProtKB-SubCell"/>
</dbReference>
<dbReference type="InterPro" id="IPR036179">
    <property type="entry name" value="Ig-like_dom_sf"/>
</dbReference>
<reference evidence="8 9" key="1">
    <citation type="journal article" date="2023" name="Arcadia Sci">
        <title>De novo assembly of a long-read Amblyomma americanum tick genome.</title>
        <authorList>
            <person name="Chou S."/>
            <person name="Poskanzer K.E."/>
            <person name="Rollins M."/>
            <person name="Thuy-Boun P.S."/>
        </authorList>
    </citation>
    <scope>NUCLEOTIDE SEQUENCE [LARGE SCALE GENOMIC DNA]</scope>
    <source>
        <strain evidence="8">F_SG_1</strain>
        <tissue evidence="8">Salivary glands</tissue>
    </source>
</reference>
<feature type="chain" id="PRO_5042874243" description="Ig-like domain-containing protein" evidence="6">
    <location>
        <begin position="30"/>
        <end position="854"/>
    </location>
</feature>
<feature type="compositionally biased region" description="Basic and acidic residues" evidence="4">
    <location>
        <begin position="821"/>
        <end position="841"/>
    </location>
</feature>
<dbReference type="InterPro" id="IPR003598">
    <property type="entry name" value="Ig_sub2"/>
</dbReference>
<keyword evidence="9" id="KW-1185">Reference proteome</keyword>
<feature type="domain" description="Ig-like" evidence="7">
    <location>
        <begin position="363"/>
        <end position="457"/>
    </location>
</feature>
<keyword evidence="5" id="KW-1133">Transmembrane helix</keyword>
<evidence type="ECO:0000256" key="6">
    <source>
        <dbReference type="SAM" id="SignalP"/>
    </source>
</evidence>
<comment type="caution">
    <text evidence="8">The sequence shown here is derived from an EMBL/GenBank/DDBJ whole genome shotgun (WGS) entry which is preliminary data.</text>
</comment>
<feature type="compositionally biased region" description="Polar residues" evidence="4">
    <location>
        <begin position="377"/>
        <end position="386"/>
    </location>
</feature>
<accession>A0AAQ4F0F0</accession>
<evidence type="ECO:0000259" key="7">
    <source>
        <dbReference type="PROSITE" id="PS50835"/>
    </source>
</evidence>
<dbReference type="PROSITE" id="PS50835">
    <property type="entry name" value="IG_LIKE"/>
    <property type="match status" value="5"/>
</dbReference>
<keyword evidence="5" id="KW-0812">Transmembrane</keyword>
<feature type="region of interest" description="Disordered" evidence="4">
    <location>
        <begin position="342"/>
        <end position="386"/>
    </location>
</feature>
<dbReference type="PANTHER" id="PTHR23278:SF19">
    <property type="entry name" value="OBSCURIN"/>
    <property type="match status" value="1"/>
</dbReference>
<keyword evidence="3" id="KW-1015">Disulfide bond</keyword>
<name>A0AAQ4F0F0_AMBAM</name>
<dbReference type="InterPro" id="IPR003599">
    <property type="entry name" value="Ig_sub"/>
</dbReference>
<keyword evidence="6" id="KW-0732">Signal</keyword>
<gene>
    <name evidence="8" type="ORF">V5799_018069</name>
</gene>
<evidence type="ECO:0000256" key="4">
    <source>
        <dbReference type="SAM" id="MobiDB-lite"/>
    </source>
</evidence>
<feature type="signal peptide" evidence="6">
    <location>
        <begin position="1"/>
        <end position="29"/>
    </location>
</feature>
<dbReference type="SMART" id="SM00409">
    <property type="entry name" value="IG"/>
    <property type="match status" value="4"/>
</dbReference>
<dbReference type="Gene3D" id="2.60.40.10">
    <property type="entry name" value="Immunoglobulins"/>
    <property type="match status" value="4"/>
</dbReference>
<evidence type="ECO:0000313" key="8">
    <source>
        <dbReference type="EMBL" id="KAK8780586.1"/>
    </source>
</evidence>
<evidence type="ECO:0000256" key="2">
    <source>
        <dbReference type="ARBA" id="ARBA00023136"/>
    </source>
</evidence>
<dbReference type="Proteomes" id="UP001321473">
    <property type="component" value="Unassembled WGS sequence"/>
</dbReference>
<comment type="subcellular location">
    <subcellularLocation>
        <location evidence="1">Membrane</location>
        <topology evidence="1">Single-pass membrane protein</topology>
    </subcellularLocation>
</comment>
<proteinExistence type="predicted"/>
<dbReference type="SUPFAM" id="SSF48726">
    <property type="entry name" value="Immunoglobulin"/>
    <property type="match status" value="5"/>
</dbReference>
<evidence type="ECO:0000256" key="5">
    <source>
        <dbReference type="SAM" id="Phobius"/>
    </source>
</evidence>
<dbReference type="Pfam" id="PF13927">
    <property type="entry name" value="Ig_3"/>
    <property type="match status" value="1"/>
</dbReference>
<dbReference type="PANTHER" id="PTHR23278">
    <property type="entry name" value="SIDESTEP PROTEIN"/>
    <property type="match status" value="1"/>
</dbReference>
<dbReference type="SMART" id="SM00408">
    <property type="entry name" value="IGc2"/>
    <property type="match status" value="2"/>
</dbReference>
<feature type="region of interest" description="Disordered" evidence="4">
    <location>
        <begin position="818"/>
        <end position="841"/>
    </location>
</feature>
<feature type="domain" description="Ig-like" evidence="7">
    <location>
        <begin position="43"/>
        <end position="182"/>
    </location>
</feature>
<protein>
    <recommendedName>
        <fullName evidence="7">Ig-like domain-containing protein</fullName>
    </recommendedName>
</protein>
<evidence type="ECO:0000313" key="9">
    <source>
        <dbReference type="Proteomes" id="UP001321473"/>
    </source>
</evidence>
<feature type="transmembrane region" description="Helical" evidence="5">
    <location>
        <begin position="783"/>
        <end position="810"/>
    </location>
</feature>
<dbReference type="AlphaFoldDB" id="A0AAQ4F0F0"/>
<dbReference type="EMBL" id="JARKHS020008643">
    <property type="protein sequence ID" value="KAK8780586.1"/>
    <property type="molecule type" value="Genomic_DNA"/>
</dbReference>
<evidence type="ECO:0000256" key="1">
    <source>
        <dbReference type="ARBA" id="ARBA00004167"/>
    </source>
</evidence>
<feature type="domain" description="Ig-like" evidence="7">
    <location>
        <begin position="560"/>
        <end position="661"/>
    </location>
</feature>
<evidence type="ECO:0000256" key="3">
    <source>
        <dbReference type="ARBA" id="ARBA00023157"/>
    </source>
</evidence>
<feature type="domain" description="Ig-like" evidence="7">
    <location>
        <begin position="196"/>
        <end position="289"/>
    </location>
</feature>
<feature type="domain" description="Ig-like" evidence="7">
    <location>
        <begin position="462"/>
        <end position="553"/>
    </location>
</feature>
<sequence length="854" mass="93856">MKSIGRLLELPLIRCLVLVLVFLLGRTSGSTDDEVDQHEGMSPSARLRLDVLEGEQTSLPCHVDVASRRAVSAVWYHFAATDENNRSNYSSVNSNIHRKAKQVYSLVAPAMPATPVLAGSAGLVDGTHRKQPSWLGRAFFSLLSDPPALLLNRLERSDTGSYVCNVTYRDDDNNATSGVTLTKGRVELFVTVPLPPPVIMDHEGVVLNQTAGPYAEGDTLKLKCAARSADRKVALQWRLNGKTLNRPPATVASSGGSLEIFLEIGPLQREHMFANISCVATSEASVESSVLLDMLLAPKDVVLWSWPPVKNDASGWVMLAASATAGFPNGVASPTRASMLVPDQTADAPGTASSHDLSAASRPSNKESKDDWDSGFPTPSSFECQVNGSRPQAQVTWFLDGRLLDESLSHTRTEGYVTASVLLLPSLEHSGKQLECRATNDYLPEDRGVVRRYLTVNISNKPEVNIQLGTGLNANQITEGADVYMECSVVTASGVSDVTWSQDGRELGTAPAEDTVVTSRYLVIRRVDPRHSGNYTCTVTRNGGEKVDSKPLHIRVRYSPRCEGAEATISVEEGKPVNMTCNVRAYPSDGLRYYWLPENDSETSTASGNKGQLLRANQFRRPLVTNTDRLEIIFNASFFNTTLACWAENAVGMQTKRCRFKFAHKGDGFSGLTCNVGNYTDTSFSLTCWTPVVNDTRTATFRDQQRLRVEVFDAGRGNRSERSFWSRGMGPLFVTRLRPSAEYLVVVRMPPDAGYRTYVQTLSSAQTLTERGDLKTTTRRGRWTLTMTVLVVGCFFAATLVTLVSVYCACAHRRRRRKPRRPPDKIDGTVTTCKDEKSEPVRDHKLCLSSVEMS</sequence>